<evidence type="ECO:0000313" key="3">
    <source>
        <dbReference type="EMBL" id="MCS7475712.1"/>
    </source>
</evidence>
<dbReference type="PANTHER" id="PTHR48228">
    <property type="entry name" value="SUCCINYL-COA--D-CITRAMALATE COA-TRANSFERASE"/>
    <property type="match status" value="1"/>
</dbReference>
<name>A0A9X3AD33_9PSEU</name>
<keyword evidence="4" id="KW-1185">Reference proteome</keyword>
<dbReference type="Gene3D" id="3.30.1540.10">
    <property type="entry name" value="formyl-coa transferase, domain 3"/>
    <property type="match status" value="1"/>
</dbReference>
<evidence type="ECO:0000256" key="1">
    <source>
        <dbReference type="ARBA" id="ARBA00008383"/>
    </source>
</evidence>
<comment type="similarity">
    <text evidence="1">Belongs to the CoA-transferase III family.</text>
</comment>
<dbReference type="AlphaFoldDB" id="A0A9X3AD33"/>
<accession>A0A9X3AD33</accession>
<gene>
    <name evidence="3" type="ORF">NZH93_02520</name>
</gene>
<dbReference type="Gene3D" id="3.40.50.10540">
    <property type="entry name" value="Crotonobetainyl-coa:carnitine coa-transferase, domain 1"/>
    <property type="match status" value="1"/>
</dbReference>
<dbReference type="InterPro" id="IPR003673">
    <property type="entry name" value="CoA-Trfase_fam_III"/>
</dbReference>
<dbReference type="GO" id="GO:0016740">
    <property type="term" value="F:transferase activity"/>
    <property type="evidence" value="ECO:0007669"/>
    <property type="project" value="UniProtKB-KW"/>
</dbReference>
<sequence>MQDGPLTGVRVLDVSTILAGPLCCRILGDHGAEVIKVEHPEAGDGMRGHGQAKDGVPLWWKEISRNKRALGLKLSTPDGADLLLRLAATADVLVENFRPGTLERWGIGPDRLHEVNPGLVVVRVTGFGQTGPYAGRAGFGTLAEAMSGFAHLTGEAGGPPTLPAFGLADSICGMAASTAAMTALFARERNGGRGDVVDINLLEPIMAAVGPGPTVYDQLGEVGERHGNRSTHNSPRNTYRTKDGRWVAVSSSAQSIAERVLRLVGHPEVVEEPWFATGLGRAGHADLIDGHVGGWIAERTEAEVTEAFEAAGAAVAPIYSARDLVEDEHVRETGMLTSVPDDDLGPVLMQNVLWRSAGAPGRIRFTGRALGADTDDILAELGVHAPEVARLRADRTVA</sequence>
<dbReference type="InterPro" id="IPR050509">
    <property type="entry name" value="CoA-transferase_III"/>
</dbReference>
<dbReference type="SUPFAM" id="SSF89796">
    <property type="entry name" value="CoA-transferase family III (CaiB/BaiF)"/>
    <property type="match status" value="1"/>
</dbReference>
<proteinExistence type="inferred from homology"/>
<reference evidence="3" key="1">
    <citation type="submission" date="2022-08" db="EMBL/GenBank/DDBJ databases">
        <authorList>
            <person name="Tistechok S."/>
            <person name="Samborskyy M."/>
            <person name="Roman I."/>
        </authorList>
    </citation>
    <scope>NUCLEOTIDE SEQUENCE</scope>
    <source>
        <strain evidence="3">DSM 103496</strain>
    </source>
</reference>
<dbReference type="Pfam" id="PF02515">
    <property type="entry name" value="CoA_transf_3"/>
    <property type="match status" value="1"/>
</dbReference>
<dbReference type="Proteomes" id="UP001141259">
    <property type="component" value="Unassembled WGS sequence"/>
</dbReference>
<organism evidence="3 4">
    <name type="scientific">Umezawaea endophytica</name>
    <dbReference type="NCBI Taxonomy" id="1654476"/>
    <lineage>
        <taxon>Bacteria</taxon>
        <taxon>Bacillati</taxon>
        <taxon>Actinomycetota</taxon>
        <taxon>Actinomycetes</taxon>
        <taxon>Pseudonocardiales</taxon>
        <taxon>Pseudonocardiaceae</taxon>
        <taxon>Umezawaea</taxon>
    </lineage>
</organism>
<keyword evidence="2 3" id="KW-0808">Transferase</keyword>
<dbReference type="EMBL" id="JANYMP010000001">
    <property type="protein sequence ID" value="MCS7475712.1"/>
    <property type="molecule type" value="Genomic_DNA"/>
</dbReference>
<comment type="caution">
    <text evidence="3">The sequence shown here is derived from an EMBL/GenBank/DDBJ whole genome shotgun (WGS) entry which is preliminary data.</text>
</comment>
<evidence type="ECO:0000313" key="4">
    <source>
        <dbReference type="Proteomes" id="UP001141259"/>
    </source>
</evidence>
<dbReference type="PANTHER" id="PTHR48228:SF6">
    <property type="entry name" value="L-CARNITINE COA-TRANSFERASE"/>
    <property type="match status" value="1"/>
</dbReference>
<evidence type="ECO:0000256" key="2">
    <source>
        <dbReference type="ARBA" id="ARBA00022679"/>
    </source>
</evidence>
<protein>
    <submittedName>
        <fullName evidence="3">CoA transferase</fullName>
    </submittedName>
</protein>
<dbReference type="InterPro" id="IPR023606">
    <property type="entry name" value="CoA-Trfase_III_dom_1_sf"/>
</dbReference>
<dbReference type="InterPro" id="IPR044855">
    <property type="entry name" value="CoA-Trfase_III_dom3_sf"/>
</dbReference>